<dbReference type="EMBL" id="BAABJP010000029">
    <property type="protein sequence ID" value="GAA5163350.1"/>
    <property type="molecule type" value="Genomic_DNA"/>
</dbReference>
<protein>
    <recommendedName>
        <fullName evidence="3">AMP-binding enzyme C-terminal domain-containing protein</fullName>
    </recommendedName>
</protein>
<sequence length="84" mass="9505">MAQGRPRTLKQAADPRFPLYPAYRQSHGRRRAACGTRRVLEAPGVKSWLPNAVEFIDEVPKTSVDEFSKKTLRDKFAGYKLPSS</sequence>
<name>A0ABP9QKI9_9PSEU</name>
<accession>A0ABP9QKI9</accession>
<gene>
    <name evidence="1" type="ORF">GCM10023321_50060</name>
</gene>
<keyword evidence="2" id="KW-1185">Reference proteome</keyword>
<organism evidence="1 2">
    <name type="scientific">Pseudonocardia eucalypti</name>
    <dbReference type="NCBI Taxonomy" id="648755"/>
    <lineage>
        <taxon>Bacteria</taxon>
        <taxon>Bacillati</taxon>
        <taxon>Actinomycetota</taxon>
        <taxon>Actinomycetes</taxon>
        <taxon>Pseudonocardiales</taxon>
        <taxon>Pseudonocardiaceae</taxon>
        <taxon>Pseudonocardia</taxon>
    </lineage>
</organism>
<comment type="caution">
    <text evidence="1">The sequence shown here is derived from an EMBL/GenBank/DDBJ whole genome shotgun (WGS) entry which is preliminary data.</text>
</comment>
<evidence type="ECO:0000313" key="1">
    <source>
        <dbReference type="EMBL" id="GAA5163350.1"/>
    </source>
</evidence>
<reference evidence="2" key="1">
    <citation type="journal article" date="2019" name="Int. J. Syst. Evol. Microbiol.">
        <title>The Global Catalogue of Microorganisms (GCM) 10K type strain sequencing project: providing services to taxonomists for standard genome sequencing and annotation.</title>
        <authorList>
            <consortium name="The Broad Institute Genomics Platform"/>
            <consortium name="The Broad Institute Genome Sequencing Center for Infectious Disease"/>
            <person name="Wu L."/>
            <person name="Ma J."/>
        </authorList>
    </citation>
    <scope>NUCLEOTIDE SEQUENCE [LARGE SCALE GENOMIC DNA]</scope>
    <source>
        <strain evidence="2">JCM 18303</strain>
    </source>
</reference>
<evidence type="ECO:0000313" key="2">
    <source>
        <dbReference type="Proteomes" id="UP001428817"/>
    </source>
</evidence>
<proteinExistence type="predicted"/>
<dbReference type="Proteomes" id="UP001428817">
    <property type="component" value="Unassembled WGS sequence"/>
</dbReference>
<evidence type="ECO:0008006" key="3">
    <source>
        <dbReference type="Google" id="ProtNLM"/>
    </source>
</evidence>